<keyword evidence="2" id="KW-1185">Reference proteome</keyword>
<sequence length="68" mass="7591">MYTSNGIKGYAMKSITKAPTFTVVGIDKNSAINYRYKFINGKYITANKEYISPNRSTVHGVKIVNAKI</sequence>
<evidence type="ECO:0000313" key="1">
    <source>
        <dbReference type="EMBL" id="XFD40678.1"/>
    </source>
</evidence>
<name>A0ACD5DHP1_9LACO</name>
<proteinExistence type="predicted"/>
<protein>
    <submittedName>
        <fullName evidence="1">DUF5776 domain-containing protein</fullName>
    </submittedName>
</protein>
<gene>
    <name evidence="1" type="ORF">O0236_009160</name>
</gene>
<organism evidence="1 2">
    <name type="scientific">Lentilactobacillus terminaliae</name>
    <dbReference type="NCBI Taxonomy" id="3003483"/>
    <lineage>
        <taxon>Bacteria</taxon>
        <taxon>Bacillati</taxon>
        <taxon>Bacillota</taxon>
        <taxon>Bacilli</taxon>
        <taxon>Lactobacillales</taxon>
        <taxon>Lactobacillaceae</taxon>
        <taxon>Lentilactobacillus</taxon>
    </lineage>
</organism>
<accession>A0ACD5DHP1</accession>
<dbReference type="Proteomes" id="UP001149860">
    <property type="component" value="Chromosome"/>
</dbReference>
<evidence type="ECO:0000313" key="2">
    <source>
        <dbReference type="Proteomes" id="UP001149860"/>
    </source>
</evidence>
<dbReference type="EMBL" id="CP168151">
    <property type="protein sequence ID" value="XFD40678.1"/>
    <property type="molecule type" value="Genomic_DNA"/>
</dbReference>
<reference evidence="1" key="1">
    <citation type="submission" date="2024-08" db="EMBL/GenBank/DDBJ databases">
        <title>Lentilactobacillus sp. nov., isolated from tree bark.</title>
        <authorList>
            <person name="Phuengjayaem S."/>
            <person name="Tanasupawat S."/>
        </authorList>
    </citation>
    <scope>NUCLEOTIDE SEQUENCE</scope>
    <source>
        <strain evidence="1">SPB1-3</strain>
    </source>
</reference>